<evidence type="ECO:0000313" key="2">
    <source>
        <dbReference type="EMBL" id="KAK3800795.1"/>
    </source>
</evidence>
<keyword evidence="3" id="KW-1185">Reference proteome</keyword>
<dbReference type="AlphaFoldDB" id="A0AAE1B742"/>
<evidence type="ECO:0000313" key="3">
    <source>
        <dbReference type="Proteomes" id="UP001283361"/>
    </source>
</evidence>
<proteinExistence type="predicted"/>
<sequence>MPRTANYSRVKGSAVKTTSTRRRLKLRPMAIDIHLSKGIKKAYQSVENVRRGMNSKSRHSKQKFLSAFKVFKSAVSTGSELAPNHGLPAIVSAVDKDSLRVRKPGLRLPGTQTGSVERIQERDRARGPMHDSTGNEKEERKTRQRVFTCRQVQLAQTERYLVSESKTALDGFLVFHLFFFKDGVFMS</sequence>
<evidence type="ECO:0000256" key="1">
    <source>
        <dbReference type="SAM" id="MobiDB-lite"/>
    </source>
</evidence>
<feature type="compositionally biased region" description="Basic and acidic residues" evidence="1">
    <location>
        <begin position="118"/>
        <end position="141"/>
    </location>
</feature>
<dbReference type="EMBL" id="JAWDGP010000420">
    <property type="protein sequence ID" value="KAK3800795.1"/>
    <property type="molecule type" value="Genomic_DNA"/>
</dbReference>
<comment type="caution">
    <text evidence="2">The sequence shown here is derived from an EMBL/GenBank/DDBJ whole genome shotgun (WGS) entry which is preliminary data.</text>
</comment>
<name>A0AAE1B742_9GAST</name>
<dbReference type="Proteomes" id="UP001283361">
    <property type="component" value="Unassembled WGS sequence"/>
</dbReference>
<reference evidence="2" key="1">
    <citation type="journal article" date="2023" name="G3 (Bethesda)">
        <title>A reference genome for the long-term kleptoplast-retaining sea slug Elysia crispata morphotype clarki.</title>
        <authorList>
            <person name="Eastman K.E."/>
            <person name="Pendleton A.L."/>
            <person name="Shaikh M.A."/>
            <person name="Suttiyut T."/>
            <person name="Ogas R."/>
            <person name="Tomko P."/>
            <person name="Gavelis G."/>
            <person name="Widhalm J.R."/>
            <person name="Wisecaver J.H."/>
        </authorList>
    </citation>
    <scope>NUCLEOTIDE SEQUENCE</scope>
    <source>
        <strain evidence="2">ECLA1</strain>
    </source>
</reference>
<feature type="region of interest" description="Disordered" evidence="1">
    <location>
        <begin position="104"/>
        <end position="144"/>
    </location>
</feature>
<organism evidence="2 3">
    <name type="scientific">Elysia crispata</name>
    <name type="common">lettuce slug</name>
    <dbReference type="NCBI Taxonomy" id="231223"/>
    <lineage>
        <taxon>Eukaryota</taxon>
        <taxon>Metazoa</taxon>
        <taxon>Spiralia</taxon>
        <taxon>Lophotrochozoa</taxon>
        <taxon>Mollusca</taxon>
        <taxon>Gastropoda</taxon>
        <taxon>Heterobranchia</taxon>
        <taxon>Euthyneura</taxon>
        <taxon>Panpulmonata</taxon>
        <taxon>Sacoglossa</taxon>
        <taxon>Placobranchoidea</taxon>
        <taxon>Plakobranchidae</taxon>
        <taxon>Elysia</taxon>
    </lineage>
</organism>
<protein>
    <submittedName>
        <fullName evidence="2">Uncharacterized protein</fullName>
    </submittedName>
</protein>
<gene>
    <name evidence="2" type="ORF">RRG08_033649</name>
</gene>
<accession>A0AAE1B742</accession>